<dbReference type="GO" id="GO:0016020">
    <property type="term" value="C:membrane"/>
    <property type="evidence" value="ECO:0007669"/>
    <property type="project" value="InterPro"/>
</dbReference>
<dbReference type="STRING" id="1215104.GCA_000730585_04171"/>
<dbReference type="FunFam" id="2.40.160.10:FF:000008">
    <property type="entry name" value="OprD family porin"/>
    <property type="match status" value="1"/>
</dbReference>
<sequence length="428" mass="47016">MLSAQPRAFAPIRRPFSRHQIASAIALCSVTPLSQADFIKDSSATFETRNMYFNRDFRDGTSAQQSKRDEWAQGFMLNLESGYTEGTVGFGVDALGMLGVKLDSSPDRTGTGLLPTHDDGRAADEYSKLGLTGKVKISATELKIGTLIPELPILKPNDGRILPQTFEGGLLTSKELKNLTFTGGRLEKAKDRDDSNKEDIALNNKNGRFLGTVTGNHFDLAGVDYKFTDRITGSYHFAQLDDVYRQHFAGLVATQPFGPGTFGADLRLALSDDQGQARGGKIDNTSLNGMLSYGLNGHKFSAAYQSMSGDSAFPYVDGSDPYLVNFVQINDFAGADERSWQVRYDYDFAKIGVPGLSFMTRYVNGDNVSLANGSEGKEWERNTELKYVVQSGALKNVAVRLRNATYRSNFARDADEVRVLVSYSVALW</sequence>
<evidence type="ECO:0000313" key="4">
    <source>
        <dbReference type="EMBL" id="SNR92583.1"/>
    </source>
</evidence>
<keyword evidence="5" id="KW-1185">Reference proteome</keyword>
<evidence type="ECO:0000256" key="2">
    <source>
        <dbReference type="ARBA" id="ARBA00022448"/>
    </source>
</evidence>
<dbReference type="GO" id="GO:0015288">
    <property type="term" value="F:porin activity"/>
    <property type="evidence" value="ECO:0007669"/>
    <property type="project" value="TreeGrafter"/>
</dbReference>
<dbReference type="Gene3D" id="2.40.160.10">
    <property type="entry name" value="Porin"/>
    <property type="match status" value="1"/>
</dbReference>
<proteinExistence type="inferred from homology"/>
<evidence type="ECO:0000313" key="5">
    <source>
        <dbReference type="Proteomes" id="UP000198407"/>
    </source>
</evidence>
<dbReference type="Proteomes" id="UP000198407">
    <property type="component" value="Unassembled WGS sequence"/>
</dbReference>
<dbReference type="AlphaFoldDB" id="A0A239ACH6"/>
<keyword evidence="3" id="KW-0732">Signal</keyword>
<dbReference type="InterPro" id="IPR005318">
    <property type="entry name" value="OM_porin_bac"/>
</dbReference>
<comment type="similarity">
    <text evidence="1">Belongs to the outer membrane porin (Opr) (TC 1.B.25) family.</text>
</comment>
<accession>A0A239ACH6</accession>
<evidence type="ECO:0000256" key="3">
    <source>
        <dbReference type="ARBA" id="ARBA00022729"/>
    </source>
</evidence>
<keyword evidence="2" id="KW-0813">Transport</keyword>
<dbReference type="RefSeq" id="WP_042122642.1">
    <property type="nucleotide sequence ID" value="NZ_FZOL01000001.1"/>
</dbReference>
<reference evidence="5" key="1">
    <citation type="submission" date="2017-06" db="EMBL/GenBank/DDBJ databases">
        <authorList>
            <person name="Varghese N."/>
            <person name="Submissions S."/>
        </authorList>
    </citation>
    <scope>NUCLEOTIDE SEQUENCE [LARGE SCALE GENOMIC DNA]</scope>
    <source>
        <strain evidence="5">DSM 22348</strain>
    </source>
</reference>
<protein>
    <submittedName>
        <fullName evidence="4">Outer membrane porin, OprD family</fullName>
    </submittedName>
</protein>
<dbReference type="InterPro" id="IPR023614">
    <property type="entry name" value="Porin_dom_sf"/>
</dbReference>
<dbReference type="Pfam" id="PF03573">
    <property type="entry name" value="OprD"/>
    <property type="match status" value="1"/>
</dbReference>
<dbReference type="PANTHER" id="PTHR34596">
    <property type="entry name" value="CHITOPORIN"/>
    <property type="match status" value="1"/>
</dbReference>
<name>A0A239ACH6_9PSED</name>
<dbReference type="OrthoDB" id="6759120at2"/>
<organism evidence="4 5">
    <name type="scientific">Pseudomonas japonica</name>
    <dbReference type="NCBI Taxonomy" id="256466"/>
    <lineage>
        <taxon>Bacteria</taxon>
        <taxon>Pseudomonadati</taxon>
        <taxon>Pseudomonadota</taxon>
        <taxon>Gammaproteobacteria</taxon>
        <taxon>Pseudomonadales</taxon>
        <taxon>Pseudomonadaceae</taxon>
        <taxon>Pseudomonas</taxon>
    </lineage>
</organism>
<gene>
    <name evidence="4" type="ORF">SAMN05444352_101319</name>
</gene>
<dbReference type="EMBL" id="FZOL01000001">
    <property type="protein sequence ID" value="SNR92583.1"/>
    <property type="molecule type" value="Genomic_DNA"/>
</dbReference>
<dbReference type="PANTHER" id="PTHR34596:SF2">
    <property type="entry name" value="CHITOPORIN"/>
    <property type="match status" value="1"/>
</dbReference>
<evidence type="ECO:0000256" key="1">
    <source>
        <dbReference type="ARBA" id="ARBA00009075"/>
    </source>
</evidence>